<feature type="transmembrane region" description="Helical" evidence="9">
    <location>
        <begin position="34"/>
        <end position="51"/>
    </location>
</feature>
<feature type="transmembrane region" description="Helical" evidence="9">
    <location>
        <begin position="6"/>
        <end position="27"/>
    </location>
</feature>
<dbReference type="SMART" id="SM00382">
    <property type="entry name" value="AAA"/>
    <property type="match status" value="1"/>
</dbReference>
<feature type="transmembrane region" description="Helical" evidence="9">
    <location>
        <begin position="459"/>
        <end position="478"/>
    </location>
</feature>
<comment type="subcellular location">
    <subcellularLocation>
        <location evidence="1">Cell membrane</location>
        <topology evidence="1">Multi-pass membrane protein</topology>
    </subcellularLocation>
</comment>
<dbReference type="GO" id="GO:0016887">
    <property type="term" value="F:ATP hydrolysis activity"/>
    <property type="evidence" value="ECO:0007669"/>
    <property type="project" value="InterPro"/>
</dbReference>
<evidence type="ECO:0000256" key="5">
    <source>
        <dbReference type="ARBA" id="ARBA00022741"/>
    </source>
</evidence>
<keyword evidence="2" id="KW-0813">Transport</keyword>
<dbReference type="InterPro" id="IPR051120">
    <property type="entry name" value="ABC_AA/LPS_Transport"/>
</dbReference>
<dbReference type="PANTHER" id="PTHR45772">
    <property type="entry name" value="CONSERVED COMPONENT OF ABC TRANSPORTER FOR NATURAL AMINO ACIDS-RELATED"/>
    <property type="match status" value="1"/>
</dbReference>
<organism evidence="11 12">
    <name type="scientific">Rhodococcus jostii (strain RHA1)</name>
    <dbReference type="NCBI Taxonomy" id="101510"/>
    <lineage>
        <taxon>Bacteria</taxon>
        <taxon>Bacillati</taxon>
        <taxon>Actinomycetota</taxon>
        <taxon>Actinomycetes</taxon>
        <taxon>Mycobacteriales</taxon>
        <taxon>Nocardiaceae</taxon>
        <taxon>Rhodococcus</taxon>
    </lineage>
</organism>
<feature type="transmembrane region" description="Helical" evidence="9">
    <location>
        <begin position="508"/>
        <end position="526"/>
    </location>
</feature>
<dbReference type="GO" id="GO:0005524">
    <property type="term" value="F:ATP binding"/>
    <property type="evidence" value="ECO:0007669"/>
    <property type="project" value="UniProtKB-KW"/>
</dbReference>
<dbReference type="Proteomes" id="UP000008710">
    <property type="component" value="Plasmid pRHL2"/>
</dbReference>
<evidence type="ECO:0000256" key="9">
    <source>
        <dbReference type="SAM" id="Phobius"/>
    </source>
</evidence>
<feature type="transmembrane region" description="Helical" evidence="9">
    <location>
        <begin position="578"/>
        <end position="596"/>
    </location>
</feature>
<dbReference type="CDD" id="cd06581">
    <property type="entry name" value="TM_PBP1_LivM_like"/>
    <property type="match status" value="1"/>
</dbReference>
<dbReference type="EMBL" id="CP000433">
    <property type="protein sequence ID" value="ABH00512.1"/>
    <property type="molecule type" value="Genomic_DNA"/>
</dbReference>
<feature type="transmembrane region" description="Helical" evidence="9">
    <location>
        <begin position="336"/>
        <end position="354"/>
    </location>
</feature>
<feature type="transmembrane region" description="Helical" evidence="9">
    <location>
        <begin position="307"/>
        <end position="330"/>
    </location>
</feature>
<evidence type="ECO:0000256" key="3">
    <source>
        <dbReference type="ARBA" id="ARBA00022475"/>
    </source>
</evidence>
<feature type="transmembrane region" description="Helical" evidence="9">
    <location>
        <begin position="219"/>
        <end position="236"/>
    </location>
</feature>
<evidence type="ECO:0000256" key="1">
    <source>
        <dbReference type="ARBA" id="ARBA00004651"/>
    </source>
</evidence>
<dbReference type="GO" id="GO:0015658">
    <property type="term" value="F:branched-chain amino acid transmembrane transporter activity"/>
    <property type="evidence" value="ECO:0007669"/>
    <property type="project" value="InterPro"/>
</dbReference>
<dbReference type="InterPro" id="IPR001851">
    <property type="entry name" value="ABC_transp_permease"/>
</dbReference>
<feature type="transmembrane region" description="Helical" evidence="9">
    <location>
        <begin position="538"/>
        <end position="558"/>
    </location>
</feature>
<keyword evidence="7 9" id="KW-1133">Transmembrane helix</keyword>
<geneLocation type="plasmid" evidence="11 12">
    <name>pRHL2</name>
</geneLocation>
<dbReference type="RefSeq" id="WP_011600149.1">
    <property type="nucleotide sequence ID" value="NC_008270.1"/>
</dbReference>
<keyword evidence="3" id="KW-1003">Cell membrane</keyword>
<feature type="transmembrane region" description="Helical" evidence="9">
    <location>
        <begin position="92"/>
        <end position="114"/>
    </location>
</feature>
<proteinExistence type="predicted"/>
<dbReference type="GO" id="GO:0005886">
    <property type="term" value="C:plasma membrane"/>
    <property type="evidence" value="ECO:0007669"/>
    <property type="project" value="UniProtKB-SubCell"/>
</dbReference>
<feature type="transmembrane region" description="Helical" evidence="9">
    <location>
        <begin position="267"/>
        <end position="286"/>
    </location>
</feature>
<dbReference type="HOGENOM" id="CLU_006313_4_0_11"/>
<dbReference type="Pfam" id="PF02653">
    <property type="entry name" value="BPD_transp_2"/>
    <property type="match status" value="2"/>
</dbReference>
<keyword evidence="6 11" id="KW-0067">ATP-binding</keyword>
<dbReference type="InterPro" id="IPR003593">
    <property type="entry name" value="AAA+_ATPase"/>
</dbReference>
<dbReference type="Gene3D" id="3.40.50.300">
    <property type="entry name" value="P-loop containing nucleotide triphosphate hydrolases"/>
    <property type="match status" value="1"/>
</dbReference>
<feature type="transmembrane region" description="Helical" evidence="9">
    <location>
        <begin position="361"/>
        <end position="378"/>
    </location>
</feature>
<feature type="transmembrane region" description="Helical" evidence="9">
    <location>
        <begin position="194"/>
        <end position="213"/>
    </location>
</feature>
<feature type="transmembrane region" description="Helical" evidence="9">
    <location>
        <begin position="413"/>
        <end position="432"/>
    </location>
</feature>
<dbReference type="InterPro" id="IPR003439">
    <property type="entry name" value="ABC_transporter-like_ATP-bd"/>
</dbReference>
<dbReference type="InterPro" id="IPR027417">
    <property type="entry name" value="P-loop_NTPase"/>
</dbReference>
<evidence type="ECO:0000256" key="2">
    <source>
        <dbReference type="ARBA" id="ARBA00022448"/>
    </source>
</evidence>
<name>Q0RW24_RHOJR</name>
<feature type="transmembrane region" description="Helical" evidence="9">
    <location>
        <begin position="57"/>
        <end position="80"/>
    </location>
</feature>
<dbReference type="OrthoDB" id="3396710at2"/>
<evidence type="ECO:0000256" key="8">
    <source>
        <dbReference type="ARBA" id="ARBA00023136"/>
    </source>
</evidence>
<keyword evidence="11" id="KW-0378">Hydrolase</keyword>
<keyword evidence="8 9" id="KW-0472">Membrane</keyword>
<protein>
    <submittedName>
        <fullName evidence="11">ABC branched chain amino acid transporter ATP-binding subunit</fullName>
        <ecNumber evidence="11">3.6.3.-</ecNumber>
    </submittedName>
</protein>
<dbReference type="SUPFAM" id="SSF52540">
    <property type="entry name" value="P-loop containing nucleoside triphosphate hydrolases"/>
    <property type="match status" value="1"/>
</dbReference>
<feature type="transmembrane region" description="Helical" evidence="9">
    <location>
        <begin position="243"/>
        <end position="261"/>
    </location>
</feature>
<dbReference type="AlphaFoldDB" id="Q0RW24"/>
<sequence>MLQYLPLILSGIATGAIFGLAGTGLVLTFKTSGLFNFGHGAIATVAAYVFYSLHVQLGLGALPSFVIAVLFVGPVLGLIMERVAARLAPQPVALQIVGTVGIMLAVQGLATLLYGPATIRVDQFLPFGTDTFSLGGVVLTWDFVIITGITLVAVGGLYALFRFSRTGLAMRAVVDDPNLVSMLGTNPTRVRRTAWVIGSTFTALSGVLVAPVIGLDAIGMTFLVVQAFGAAVVGAFSNIPRTLIGGLVIGVLADLSKAWVLDAPWLAGVPATLPFLVLFIGLLVLPKGRLPVPDRMQLRPPLPQFRALGRIRIAVAVLVLIPLLLVPSFAGTTLSFWSTAIATAIMVLSLGLLVRTSGQVSLCHAAFAAIGAVAFAQLSEGLGLPWIVALLVGALVVVPVGALVAIPAIRLSGLYLALATFGFGIMVQQLLYGQPWMFTSLSEGRRMPRPEFATSQADFYYVLLAALVIVAILVVVIVRSRLGRVLQGMSESPMAVTALGLSSTVTKLIVFCISAYLAGIGGALLGMVRHFAIGSDPFYLPFSSLLLLTMLALAPFAEPWYALVALTTVLPAYLPGDQTVYIVNAVFGVFGVMVAMQGGPPRMPIRLQHLLDRLGGRQPDVPEAAQGESTDGLRATGSAVETVETAVRGGLEVADLHVRFGGLVAVDGATFRVPTGTITGLIGPNGAGKTTTFDACSGLNRRFSGAIRLHGDDITRSSPAVRGRAGLGRTFQRMQLCETLTVMENVVLGRECSQAGKGFVSHLVARPSEWRLARSAARAAVVECGIEHLADRQVATLSTGQRRLVELARCLAGPFDVLLLDEPSSGLDATETARLAEVLERVVARRRIGILLVEHDVELVMRICSAIFVLDFGRMIFDGTPLDVAASELVRAAYLGDDLDLAGSVGGAA</sequence>
<keyword evidence="4 9" id="KW-0812">Transmembrane</keyword>
<dbReference type="PROSITE" id="PS50893">
    <property type="entry name" value="ABC_TRANSPORTER_2"/>
    <property type="match status" value="1"/>
</dbReference>
<dbReference type="CDD" id="cd06582">
    <property type="entry name" value="TM_PBP1_LivH_like"/>
    <property type="match status" value="1"/>
</dbReference>
<accession>Q0RW24</accession>
<dbReference type="InterPro" id="IPR043428">
    <property type="entry name" value="LivM-like"/>
</dbReference>
<evidence type="ECO:0000256" key="6">
    <source>
        <dbReference type="ARBA" id="ARBA00022840"/>
    </source>
</evidence>
<keyword evidence="11" id="KW-0614">Plasmid</keyword>
<evidence type="ECO:0000313" key="11">
    <source>
        <dbReference type="EMBL" id="ABH00512.1"/>
    </source>
</evidence>
<evidence type="ECO:0000313" key="12">
    <source>
        <dbReference type="Proteomes" id="UP000008710"/>
    </source>
</evidence>
<gene>
    <name evidence="11" type="ordered locus">RHA1_ro10323</name>
</gene>
<feature type="domain" description="ABC transporter" evidence="10">
    <location>
        <begin position="651"/>
        <end position="897"/>
    </location>
</feature>
<dbReference type="Pfam" id="PF00005">
    <property type="entry name" value="ABC_tran"/>
    <property type="match status" value="1"/>
</dbReference>
<evidence type="ECO:0000259" key="10">
    <source>
        <dbReference type="PROSITE" id="PS50893"/>
    </source>
</evidence>
<dbReference type="KEGG" id="rha:RHA1_ro10323"/>
<evidence type="ECO:0000256" key="4">
    <source>
        <dbReference type="ARBA" id="ARBA00022692"/>
    </source>
</evidence>
<reference evidence="12" key="1">
    <citation type="journal article" date="2006" name="Proc. Natl. Acad. Sci. U.S.A.">
        <title>The complete genome of Rhodococcus sp. RHA1 provides insights into a catabolic powerhouse.</title>
        <authorList>
            <person name="McLeod M.P."/>
            <person name="Warren R.L."/>
            <person name="Hsiao W.W.L."/>
            <person name="Araki N."/>
            <person name="Myhre M."/>
            <person name="Fernandes C."/>
            <person name="Miyazawa D."/>
            <person name="Wong W."/>
            <person name="Lillquist A.L."/>
            <person name="Wang D."/>
            <person name="Dosanjh M."/>
            <person name="Hara H."/>
            <person name="Petrescu A."/>
            <person name="Morin R.D."/>
            <person name="Yang G."/>
            <person name="Stott J.M."/>
            <person name="Schein J.E."/>
            <person name="Shin H."/>
            <person name="Smailus D."/>
            <person name="Siddiqui A.S."/>
            <person name="Marra M.A."/>
            <person name="Jones S.J.M."/>
            <person name="Holt R."/>
            <person name="Brinkman F.S.L."/>
            <person name="Miyauchi K."/>
            <person name="Fukuda M."/>
            <person name="Davies J.E."/>
            <person name="Mohn W.W."/>
            <person name="Eltis L.D."/>
        </authorList>
    </citation>
    <scope>NUCLEOTIDE SEQUENCE [LARGE SCALE GENOMIC DNA]</scope>
    <source>
        <strain evidence="12">RHA1</strain>
    </source>
</reference>
<dbReference type="EC" id="3.6.3.-" evidence="11"/>
<keyword evidence="5" id="KW-0547">Nucleotide-binding</keyword>
<dbReference type="PATRIC" id="fig|101510.16.peg.8717"/>
<feature type="transmembrane region" description="Helical" evidence="9">
    <location>
        <begin position="384"/>
        <end position="406"/>
    </location>
</feature>
<feature type="transmembrane region" description="Helical" evidence="9">
    <location>
        <begin position="134"/>
        <end position="161"/>
    </location>
</feature>
<evidence type="ECO:0000256" key="7">
    <source>
        <dbReference type="ARBA" id="ARBA00022989"/>
    </source>
</evidence>